<dbReference type="PIRSF" id="PIRSF000126">
    <property type="entry name" value="11-beta-HSD1"/>
    <property type="match status" value="1"/>
</dbReference>
<feature type="domain" description="Ketoreductase" evidence="4">
    <location>
        <begin position="6"/>
        <end position="186"/>
    </location>
</feature>
<comment type="similarity">
    <text evidence="1 3">Belongs to the short-chain dehydrogenases/reductases (SDR) family.</text>
</comment>
<name>A0ABN5BBB5_9SPHN</name>
<dbReference type="GeneID" id="303487464"/>
<dbReference type="SUPFAM" id="SSF51735">
    <property type="entry name" value="NAD(P)-binding Rossmann-fold domains"/>
    <property type="match status" value="1"/>
</dbReference>
<dbReference type="PANTHER" id="PTHR43899:SF13">
    <property type="entry name" value="RH59310P"/>
    <property type="match status" value="1"/>
</dbReference>
<dbReference type="SMART" id="SM00822">
    <property type="entry name" value="PKS_KR"/>
    <property type="match status" value="1"/>
</dbReference>
<gene>
    <name evidence="5" type="ORF">B5J99_17875</name>
</gene>
<evidence type="ECO:0000256" key="3">
    <source>
        <dbReference type="RuleBase" id="RU000363"/>
    </source>
</evidence>
<accession>A0ABN5BBB5</accession>
<evidence type="ECO:0000313" key="6">
    <source>
        <dbReference type="Proteomes" id="UP000258016"/>
    </source>
</evidence>
<proteinExistence type="inferred from homology"/>
<dbReference type="InterPro" id="IPR051019">
    <property type="entry name" value="VLCFA-Steroid_DH"/>
</dbReference>
<dbReference type="InterPro" id="IPR057326">
    <property type="entry name" value="KR_dom"/>
</dbReference>
<reference evidence="5 6" key="1">
    <citation type="submission" date="2017-03" db="EMBL/GenBank/DDBJ databases">
        <title>Complete genome sequence of Blastomonas fulva degrading microcsystin LR.</title>
        <authorList>
            <person name="Lee H.-g."/>
            <person name="Jin L."/>
            <person name="oh H.-M."/>
        </authorList>
    </citation>
    <scope>NUCLEOTIDE SEQUENCE [LARGE SCALE GENOMIC DNA]</scope>
    <source>
        <strain evidence="5 6">T2</strain>
    </source>
</reference>
<keyword evidence="2" id="KW-0560">Oxidoreductase</keyword>
<dbReference type="Proteomes" id="UP000258016">
    <property type="component" value="Chromosome"/>
</dbReference>
<dbReference type="PRINTS" id="PR00081">
    <property type="entry name" value="GDHRDH"/>
</dbReference>
<dbReference type="PRINTS" id="PR00080">
    <property type="entry name" value="SDRFAMILY"/>
</dbReference>
<sequence length="269" mass="27985">MNEVKGTALITGASAGIGAIYADRLARQGHDLILVARTAAKLDQVAGAIREATGRNVDTLPADLSNPGDLRLIEARLINDRRITMLVNNAGIGAPVPTWQADVDQMETMIDINAIALARLTYAIAQRFAAAGQGTIINIASTVAIAPEFLLNGVYGATKAFVLALTASLQAELADKGVRIQVVLPGATATEFWDTSGVPLSGIPAEIVMSADAMVDAALAGLALGETVTIPALPDTEAWHAFEAARIAMVPNLSLTEPAARYRPVPVSA</sequence>
<dbReference type="PANTHER" id="PTHR43899">
    <property type="entry name" value="RH59310P"/>
    <property type="match status" value="1"/>
</dbReference>
<dbReference type="RefSeq" id="WP_054135228.1">
    <property type="nucleotide sequence ID" value="NZ_CP020083.1"/>
</dbReference>
<dbReference type="Gene3D" id="3.40.50.720">
    <property type="entry name" value="NAD(P)-binding Rossmann-like Domain"/>
    <property type="match status" value="1"/>
</dbReference>
<keyword evidence="6" id="KW-1185">Reference proteome</keyword>
<dbReference type="InterPro" id="IPR002347">
    <property type="entry name" value="SDR_fam"/>
</dbReference>
<evidence type="ECO:0000256" key="2">
    <source>
        <dbReference type="ARBA" id="ARBA00023002"/>
    </source>
</evidence>
<evidence type="ECO:0000256" key="1">
    <source>
        <dbReference type="ARBA" id="ARBA00006484"/>
    </source>
</evidence>
<dbReference type="EMBL" id="CP020083">
    <property type="protein sequence ID" value="ASR53094.1"/>
    <property type="molecule type" value="Genomic_DNA"/>
</dbReference>
<organism evidence="5 6">
    <name type="scientific">Blastomonas fulva</name>
    <dbReference type="NCBI Taxonomy" id="1550728"/>
    <lineage>
        <taxon>Bacteria</taxon>
        <taxon>Pseudomonadati</taxon>
        <taxon>Pseudomonadota</taxon>
        <taxon>Alphaproteobacteria</taxon>
        <taxon>Sphingomonadales</taxon>
        <taxon>Sphingomonadaceae</taxon>
        <taxon>Blastomonas</taxon>
    </lineage>
</organism>
<dbReference type="InterPro" id="IPR036291">
    <property type="entry name" value="NAD(P)-bd_dom_sf"/>
</dbReference>
<dbReference type="Pfam" id="PF00106">
    <property type="entry name" value="adh_short"/>
    <property type="match status" value="1"/>
</dbReference>
<protein>
    <submittedName>
        <fullName evidence="5">SDR family oxidoreductase</fullName>
    </submittedName>
</protein>
<evidence type="ECO:0000313" key="5">
    <source>
        <dbReference type="EMBL" id="ASR53094.1"/>
    </source>
</evidence>
<evidence type="ECO:0000259" key="4">
    <source>
        <dbReference type="SMART" id="SM00822"/>
    </source>
</evidence>